<reference evidence="2" key="1">
    <citation type="journal article" date="2020" name="Stud. Mycol.">
        <title>101 Dothideomycetes genomes: a test case for predicting lifestyles and emergence of pathogens.</title>
        <authorList>
            <person name="Haridas S."/>
            <person name="Albert R."/>
            <person name="Binder M."/>
            <person name="Bloem J."/>
            <person name="Labutti K."/>
            <person name="Salamov A."/>
            <person name="Andreopoulos B."/>
            <person name="Baker S."/>
            <person name="Barry K."/>
            <person name="Bills G."/>
            <person name="Bluhm B."/>
            <person name="Cannon C."/>
            <person name="Castanera R."/>
            <person name="Culley D."/>
            <person name="Daum C."/>
            <person name="Ezra D."/>
            <person name="Gonzalez J."/>
            <person name="Henrissat B."/>
            <person name="Kuo A."/>
            <person name="Liang C."/>
            <person name="Lipzen A."/>
            <person name="Lutzoni F."/>
            <person name="Magnuson J."/>
            <person name="Mondo S."/>
            <person name="Nolan M."/>
            <person name="Ohm R."/>
            <person name="Pangilinan J."/>
            <person name="Park H.-J."/>
            <person name="Ramirez L."/>
            <person name="Alfaro M."/>
            <person name="Sun H."/>
            <person name="Tritt A."/>
            <person name="Yoshinaga Y."/>
            <person name="Zwiers L.-H."/>
            <person name="Turgeon B."/>
            <person name="Goodwin S."/>
            <person name="Spatafora J."/>
            <person name="Crous P."/>
            <person name="Grigoriev I."/>
        </authorList>
    </citation>
    <scope>NUCLEOTIDE SEQUENCE</scope>
    <source>
        <strain evidence="2">CBS 109.77</strain>
    </source>
</reference>
<feature type="chain" id="PRO_5025659805" evidence="1">
    <location>
        <begin position="19"/>
        <end position="147"/>
    </location>
</feature>
<keyword evidence="3" id="KW-1185">Reference proteome</keyword>
<evidence type="ECO:0000313" key="2">
    <source>
        <dbReference type="EMBL" id="KAF2788555.1"/>
    </source>
</evidence>
<organism evidence="2 3">
    <name type="scientific">Melanomma pulvis-pyrius CBS 109.77</name>
    <dbReference type="NCBI Taxonomy" id="1314802"/>
    <lineage>
        <taxon>Eukaryota</taxon>
        <taxon>Fungi</taxon>
        <taxon>Dikarya</taxon>
        <taxon>Ascomycota</taxon>
        <taxon>Pezizomycotina</taxon>
        <taxon>Dothideomycetes</taxon>
        <taxon>Pleosporomycetidae</taxon>
        <taxon>Pleosporales</taxon>
        <taxon>Melanommataceae</taxon>
        <taxon>Melanomma</taxon>
    </lineage>
</organism>
<dbReference type="OrthoDB" id="3775905at2759"/>
<evidence type="ECO:0000313" key="3">
    <source>
        <dbReference type="Proteomes" id="UP000799757"/>
    </source>
</evidence>
<protein>
    <submittedName>
        <fullName evidence="2">Uncharacterized protein</fullName>
    </submittedName>
</protein>
<accession>A0A6A6WX88</accession>
<feature type="signal peptide" evidence="1">
    <location>
        <begin position="1"/>
        <end position="18"/>
    </location>
</feature>
<keyword evidence="1" id="KW-0732">Signal</keyword>
<name>A0A6A6WX88_9PLEO</name>
<evidence type="ECO:0000256" key="1">
    <source>
        <dbReference type="SAM" id="SignalP"/>
    </source>
</evidence>
<gene>
    <name evidence="2" type="ORF">K505DRAFT_328856</name>
</gene>
<sequence>MKSVITLANLLTLTCASALPRHHNDALPQNAAQSIVTVRLIASHPSYDTQPQPQSQQYQQESSSDILTIIVGQTIFRDTNPLLLQGVEVLDVREGVSLSGERVNPRSVVCTAAKEFSSRSAGKFGLGSRAVMFDDGEQVVITRIECF</sequence>
<proteinExistence type="predicted"/>
<dbReference type="Proteomes" id="UP000799757">
    <property type="component" value="Unassembled WGS sequence"/>
</dbReference>
<dbReference type="AlphaFoldDB" id="A0A6A6WX88"/>
<dbReference type="EMBL" id="MU002206">
    <property type="protein sequence ID" value="KAF2788555.1"/>
    <property type="molecule type" value="Genomic_DNA"/>
</dbReference>